<keyword evidence="3 5" id="KW-0810">Translation regulation</keyword>
<organism evidence="6 7">
    <name type="scientific">Caryophanon tenue</name>
    <dbReference type="NCBI Taxonomy" id="33978"/>
    <lineage>
        <taxon>Bacteria</taxon>
        <taxon>Bacillati</taxon>
        <taxon>Bacillota</taxon>
        <taxon>Bacilli</taxon>
        <taxon>Bacillales</taxon>
        <taxon>Caryophanaceae</taxon>
        <taxon>Caryophanon</taxon>
    </lineage>
</organism>
<dbReference type="GO" id="GO:1902208">
    <property type="term" value="P:regulation of bacterial-type flagellum assembly"/>
    <property type="evidence" value="ECO:0007669"/>
    <property type="project" value="UniProtKB-UniRule"/>
</dbReference>
<sequence length="71" mass="8247">MLVLSRKKDESIMINDNIEVKILAIDGDQIKLGIIAPKSVKIHRHEVYEQIQKQNEEALNVNINLLKHFKK</sequence>
<reference evidence="6 7" key="1">
    <citation type="submission" date="2016-07" db="EMBL/GenBank/DDBJ databases">
        <title>Caryophanon tenue genome sequencing.</title>
        <authorList>
            <person name="Verma A."/>
            <person name="Pal Y."/>
            <person name="Krishnamurthi S."/>
        </authorList>
    </citation>
    <scope>NUCLEOTIDE SEQUENCE [LARGE SCALE GENOMIC DNA]</scope>
    <source>
        <strain evidence="6 7">DSM 14152</strain>
    </source>
</reference>
<dbReference type="NCBIfam" id="TIGR00202">
    <property type="entry name" value="csrA"/>
    <property type="match status" value="1"/>
</dbReference>
<comment type="similarity">
    <text evidence="5">Belongs to the CsrA/RsmA family.</text>
</comment>
<proteinExistence type="inferred from homology"/>
<comment type="caution">
    <text evidence="6">The sequence shown here is derived from an EMBL/GenBank/DDBJ whole genome shotgun (WGS) entry which is preliminary data.</text>
</comment>
<gene>
    <name evidence="5" type="primary">csrA</name>
    <name evidence="6" type="ORF">A6M13_08905</name>
</gene>
<evidence type="ECO:0000256" key="4">
    <source>
        <dbReference type="ARBA" id="ARBA00022884"/>
    </source>
</evidence>
<dbReference type="FunFam" id="2.60.40.4380:FF:000002">
    <property type="entry name" value="Translational regulator CsrA"/>
    <property type="match status" value="1"/>
</dbReference>
<comment type="subunit">
    <text evidence="5">Homodimer; the beta-strands of each monomer intercalate to form a hydrophobic core, while the alpha-helices form wings that extend away from the core.</text>
</comment>
<dbReference type="Proteomes" id="UP000093199">
    <property type="component" value="Unassembled WGS sequence"/>
</dbReference>
<dbReference type="Pfam" id="PF02599">
    <property type="entry name" value="CsrA"/>
    <property type="match status" value="1"/>
</dbReference>
<dbReference type="GO" id="GO:0044781">
    <property type="term" value="P:bacterial-type flagellum organization"/>
    <property type="evidence" value="ECO:0007669"/>
    <property type="project" value="UniProtKB-KW"/>
</dbReference>
<dbReference type="Gene3D" id="2.60.40.4380">
    <property type="entry name" value="Translational regulator CsrA"/>
    <property type="match status" value="1"/>
</dbReference>
<accession>A0A1C0YJR3</accession>
<dbReference type="GO" id="GO:0006109">
    <property type="term" value="P:regulation of carbohydrate metabolic process"/>
    <property type="evidence" value="ECO:0007669"/>
    <property type="project" value="InterPro"/>
</dbReference>
<keyword evidence="1 5" id="KW-0963">Cytoplasm</keyword>
<evidence type="ECO:0000313" key="7">
    <source>
        <dbReference type="Proteomes" id="UP000093199"/>
    </source>
</evidence>
<dbReference type="SUPFAM" id="SSF117130">
    <property type="entry name" value="CsrA-like"/>
    <property type="match status" value="1"/>
</dbReference>
<dbReference type="OrthoDB" id="9809061at2"/>
<evidence type="ECO:0000256" key="2">
    <source>
        <dbReference type="ARBA" id="ARBA00022491"/>
    </source>
</evidence>
<dbReference type="HAMAP" id="MF_00167">
    <property type="entry name" value="CsrA"/>
    <property type="match status" value="1"/>
</dbReference>
<dbReference type="GO" id="GO:0005829">
    <property type="term" value="C:cytosol"/>
    <property type="evidence" value="ECO:0007669"/>
    <property type="project" value="TreeGrafter"/>
</dbReference>
<dbReference type="AlphaFoldDB" id="A0A1C0YJR3"/>
<keyword evidence="4 5" id="KW-0694">RNA-binding</keyword>
<dbReference type="InterPro" id="IPR003751">
    <property type="entry name" value="CsrA"/>
</dbReference>
<comment type="function">
    <text evidence="5">A translational regulator that binds mRNA to regulate translation initiation and/or mRNA stability. Usually binds in the 5'-UTR at or near the Shine-Dalgarno sequence preventing ribosome-binding, thus repressing translation. Its main target seems to be the major flagellin gene, while its function is anatagonized by FliW.</text>
</comment>
<keyword evidence="2 5" id="KW-0678">Repressor</keyword>
<protein>
    <recommendedName>
        <fullName evidence="5">Translational regulator CsrA</fullName>
    </recommendedName>
</protein>
<evidence type="ECO:0000313" key="6">
    <source>
        <dbReference type="EMBL" id="OCS87427.1"/>
    </source>
</evidence>
<dbReference type="STRING" id="33978.A6M13_08905"/>
<comment type="subcellular location">
    <subcellularLocation>
        <location evidence="5">Cytoplasm</location>
    </subcellularLocation>
</comment>
<evidence type="ECO:0000256" key="3">
    <source>
        <dbReference type="ARBA" id="ARBA00022845"/>
    </source>
</evidence>
<evidence type="ECO:0000256" key="1">
    <source>
        <dbReference type="ARBA" id="ARBA00022490"/>
    </source>
</evidence>
<dbReference type="PANTHER" id="PTHR34984:SF1">
    <property type="entry name" value="CARBON STORAGE REGULATOR"/>
    <property type="match status" value="1"/>
</dbReference>
<dbReference type="GO" id="GO:0006402">
    <property type="term" value="P:mRNA catabolic process"/>
    <property type="evidence" value="ECO:0007669"/>
    <property type="project" value="InterPro"/>
</dbReference>
<dbReference type="NCBIfam" id="NF002469">
    <property type="entry name" value="PRK01712.1"/>
    <property type="match status" value="1"/>
</dbReference>
<dbReference type="InterPro" id="IPR036107">
    <property type="entry name" value="CsrA_sf"/>
</dbReference>
<evidence type="ECO:0000256" key="5">
    <source>
        <dbReference type="HAMAP-Rule" id="MF_00167"/>
    </source>
</evidence>
<dbReference type="GO" id="GO:0048027">
    <property type="term" value="F:mRNA 5'-UTR binding"/>
    <property type="evidence" value="ECO:0007669"/>
    <property type="project" value="UniProtKB-UniRule"/>
</dbReference>
<dbReference type="PANTHER" id="PTHR34984">
    <property type="entry name" value="CARBON STORAGE REGULATOR"/>
    <property type="match status" value="1"/>
</dbReference>
<dbReference type="EMBL" id="MASJ01000003">
    <property type="protein sequence ID" value="OCS87427.1"/>
    <property type="molecule type" value="Genomic_DNA"/>
</dbReference>
<dbReference type="GO" id="GO:0045947">
    <property type="term" value="P:negative regulation of translational initiation"/>
    <property type="evidence" value="ECO:0007669"/>
    <property type="project" value="UniProtKB-UniRule"/>
</dbReference>
<keyword evidence="7" id="KW-1185">Reference proteome</keyword>
<keyword evidence="5" id="KW-1005">Bacterial flagellum biogenesis</keyword>
<name>A0A1C0YJR3_9BACL</name>
<dbReference type="RefSeq" id="WP_066542913.1">
    <property type="nucleotide sequence ID" value="NZ_MASJ01000003.1"/>
</dbReference>